<dbReference type="Gene3D" id="3.30.70.270">
    <property type="match status" value="1"/>
</dbReference>
<comment type="caution">
    <text evidence="2">The sequence shown here is derived from an EMBL/GenBank/DDBJ whole genome shotgun (WGS) entry which is preliminary data.</text>
</comment>
<dbReference type="PANTHER" id="PTHR47331">
    <property type="entry name" value="PHD-TYPE DOMAIN-CONTAINING PROTEIN"/>
    <property type="match status" value="1"/>
</dbReference>
<sequence>MESGTQEFTGPSEKERDTTNARVVDNFYKTIKKEGNMYTTRLPWKEDGTKEELPSNYPIAKKRLEAELRRYSKDKEVIGKIQAIFDDQLSKGIIEEINMEEDPVGDVVHYLSHRPVFTPDKETTKVRVVFDASAHHVGQPSLNDALHQGPTILPDLIGLLIRFRLGQEVTIADIEKAFLQVGLAVKDRDATRFLWVHDVDKPVRDGNLRVFRFTRVLFGVNASPFLLAQTIRYHRKSIECDAALKADLIDNMYVDNLIMM</sequence>
<feature type="region of interest" description="Disordered" evidence="1">
    <location>
        <begin position="1"/>
        <end position="21"/>
    </location>
</feature>
<evidence type="ECO:0008006" key="4">
    <source>
        <dbReference type="Google" id="ProtNLM"/>
    </source>
</evidence>
<dbReference type="PANTHER" id="PTHR47331:SF1">
    <property type="entry name" value="GAG-LIKE PROTEIN"/>
    <property type="match status" value="1"/>
</dbReference>
<reference evidence="2 3" key="1">
    <citation type="journal article" date="2015" name="Genome Biol.">
        <title>Comparative genomics of Steinernema reveals deeply conserved gene regulatory networks.</title>
        <authorList>
            <person name="Dillman A.R."/>
            <person name="Macchietto M."/>
            <person name="Porter C.F."/>
            <person name="Rogers A."/>
            <person name="Williams B."/>
            <person name="Antoshechkin I."/>
            <person name="Lee M.M."/>
            <person name="Goodwin Z."/>
            <person name="Lu X."/>
            <person name="Lewis E.E."/>
            <person name="Goodrich-Blair H."/>
            <person name="Stock S.P."/>
            <person name="Adams B.J."/>
            <person name="Sternberg P.W."/>
            <person name="Mortazavi A."/>
        </authorList>
    </citation>
    <scope>NUCLEOTIDE SEQUENCE [LARGE SCALE GENOMIC DNA]</scope>
    <source>
        <strain evidence="2 3">ALL</strain>
    </source>
</reference>
<dbReference type="STRING" id="34508.A0A4U5PKR2"/>
<organism evidence="2 3">
    <name type="scientific">Steinernema carpocapsae</name>
    <name type="common">Entomopathogenic nematode</name>
    <dbReference type="NCBI Taxonomy" id="34508"/>
    <lineage>
        <taxon>Eukaryota</taxon>
        <taxon>Metazoa</taxon>
        <taxon>Ecdysozoa</taxon>
        <taxon>Nematoda</taxon>
        <taxon>Chromadorea</taxon>
        <taxon>Rhabditida</taxon>
        <taxon>Tylenchina</taxon>
        <taxon>Panagrolaimomorpha</taxon>
        <taxon>Strongyloidoidea</taxon>
        <taxon>Steinernematidae</taxon>
        <taxon>Steinernema</taxon>
    </lineage>
</organism>
<evidence type="ECO:0000313" key="2">
    <source>
        <dbReference type="EMBL" id="TKR97023.1"/>
    </source>
</evidence>
<dbReference type="Gene3D" id="3.10.10.10">
    <property type="entry name" value="HIV Type 1 Reverse Transcriptase, subunit A, domain 1"/>
    <property type="match status" value="1"/>
</dbReference>
<dbReference type="InterPro" id="IPR043128">
    <property type="entry name" value="Rev_trsase/Diguanyl_cyclase"/>
</dbReference>
<dbReference type="SUPFAM" id="SSF56672">
    <property type="entry name" value="DNA/RNA polymerases"/>
    <property type="match status" value="1"/>
</dbReference>
<reference evidence="2 3" key="2">
    <citation type="journal article" date="2019" name="G3 (Bethesda)">
        <title>Hybrid Assembly of the Genome of the Entomopathogenic Nematode Steinernema carpocapsae Identifies the X-Chromosome.</title>
        <authorList>
            <person name="Serra L."/>
            <person name="Macchietto M."/>
            <person name="Macias-Munoz A."/>
            <person name="McGill C.J."/>
            <person name="Rodriguez I.M."/>
            <person name="Rodriguez B."/>
            <person name="Murad R."/>
            <person name="Mortazavi A."/>
        </authorList>
    </citation>
    <scope>NUCLEOTIDE SEQUENCE [LARGE SCALE GENOMIC DNA]</scope>
    <source>
        <strain evidence="2 3">ALL</strain>
    </source>
</reference>
<dbReference type="OrthoDB" id="5864015at2759"/>
<evidence type="ECO:0000313" key="3">
    <source>
        <dbReference type="Proteomes" id="UP000298663"/>
    </source>
</evidence>
<dbReference type="AlphaFoldDB" id="A0A4U5PKR2"/>
<protein>
    <recommendedName>
        <fullName evidence="4">Reverse transcriptase domain-containing protein</fullName>
    </recommendedName>
</protein>
<name>A0A4U5PKR2_STECR</name>
<accession>A0A4U5PKR2</accession>
<dbReference type="Proteomes" id="UP000298663">
    <property type="component" value="Unassembled WGS sequence"/>
</dbReference>
<keyword evidence="3" id="KW-1185">Reference proteome</keyword>
<dbReference type="EMBL" id="AZBU02000002">
    <property type="protein sequence ID" value="TKR97023.1"/>
    <property type="molecule type" value="Genomic_DNA"/>
</dbReference>
<proteinExistence type="predicted"/>
<evidence type="ECO:0000256" key="1">
    <source>
        <dbReference type="SAM" id="MobiDB-lite"/>
    </source>
</evidence>
<gene>
    <name evidence="2" type="ORF">L596_010952</name>
</gene>
<dbReference type="InterPro" id="IPR043502">
    <property type="entry name" value="DNA/RNA_pol_sf"/>
</dbReference>